<dbReference type="Proteomes" id="UP000034406">
    <property type="component" value="Unassembled WGS sequence"/>
</dbReference>
<evidence type="ECO:0000256" key="6">
    <source>
        <dbReference type="ARBA" id="ARBA00022989"/>
    </source>
</evidence>
<comment type="subcellular location">
    <subcellularLocation>
        <location evidence="1">Cell membrane</location>
        <topology evidence="1">Multi-pass membrane protein</topology>
    </subcellularLocation>
</comment>
<keyword evidence="7 8" id="KW-0472">Membrane</keyword>
<evidence type="ECO:0000313" key="10">
    <source>
        <dbReference type="EMBL" id="KKQ70810.1"/>
    </source>
</evidence>
<keyword evidence="6 8" id="KW-1133">Transmembrane helix</keyword>
<keyword evidence="2" id="KW-1003">Cell membrane</keyword>
<evidence type="ECO:0000259" key="9">
    <source>
        <dbReference type="Pfam" id="PF13231"/>
    </source>
</evidence>
<proteinExistence type="predicted"/>
<feature type="transmembrane region" description="Helical" evidence="8">
    <location>
        <begin position="7"/>
        <end position="25"/>
    </location>
</feature>
<feature type="transmembrane region" description="Helical" evidence="8">
    <location>
        <begin position="119"/>
        <end position="136"/>
    </location>
</feature>
<evidence type="ECO:0000256" key="4">
    <source>
        <dbReference type="ARBA" id="ARBA00022679"/>
    </source>
</evidence>
<evidence type="ECO:0000256" key="5">
    <source>
        <dbReference type="ARBA" id="ARBA00022692"/>
    </source>
</evidence>
<feature type="transmembrane region" description="Helical" evidence="8">
    <location>
        <begin position="91"/>
        <end position="112"/>
    </location>
</feature>
<feature type="transmembrane region" description="Helical" evidence="8">
    <location>
        <begin position="377"/>
        <end position="396"/>
    </location>
</feature>
<feature type="transmembrane region" description="Helical" evidence="8">
    <location>
        <begin position="172"/>
        <end position="203"/>
    </location>
</feature>
<organism evidence="10 11">
    <name type="scientific">Candidatus Shapirobacteria bacterium GW2011_GWE2_38_30</name>
    <dbReference type="NCBI Taxonomy" id="1618490"/>
    <lineage>
        <taxon>Bacteria</taxon>
        <taxon>Candidatus Shapironibacteriota</taxon>
    </lineage>
</organism>
<reference evidence="10 11" key="1">
    <citation type="journal article" date="2015" name="Nature">
        <title>rRNA introns, odd ribosomes, and small enigmatic genomes across a large radiation of phyla.</title>
        <authorList>
            <person name="Brown C.T."/>
            <person name="Hug L.A."/>
            <person name="Thomas B.C."/>
            <person name="Sharon I."/>
            <person name="Castelle C.J."/>
            <person name="Singh A."/>
            <person name="Wilkins M.J."/>
            <person name="Williams K.H."/>
            <person name="Banfield J.F."/>
        </authorList>
    </citation>
    <scope>NUCLEOTIDE SEQUENCE [LARGE SCALE GENOMIC DNA]</scope>
</reference>
<dbReference type="PANTHER" id="PTHR33908:SF11">
    <property type="entry name" value="MEMBRANE PROTEIN"/>
    <property type="match status" value="1"/>
</dbReference>
<dbReference type="AlphaFoldDB" id="A0A0G0K5T0"/>
<evidence type="ECO:0000256" key="3">
    <source>
        <dbReference type="ARBA" id="ARBA00022676"/>
    </source>
</evidence>
<evidence type="ECO:0000256" key="1">
    <source>
        <dbReference type="ARBA" id="ARBA00004651"/>
    </source>
</evidence>
<dbReference type="GO" id="GO:0009103">
    <property type="term" value="P:lipopolysaccharide biosynthetic process"/>
    <property type="evidence" value="ECO:0007669"/>
    <property type="project" value="UniProtKB-ARBA"/>
</dbReference>
<feature type="transmembrane region" description="Helical" evidence="8">
    <location>
        <begin position="402"/>
        <end position="422"/>
    </location>
</feature>
<keyword evidence="4" id="KW-0808">Transferase</keyword>
<evidence type="ECO:0000256" key="2">
    <source>
        <dbReference type="ARBA" id="ARBA00022475"/>
    </source>
</evidence>
<gene>
    <name evidence="10" type="ORF">US90_C0005G0024</name>
</gene>
<dbReference type="STRING" id="1618490.US90_C0005G0024"/>
<feature type="transmembrane region" description="Helical" evidence="8">
    <location>
        <begin position="350"/>
        <end position="365"/>
    </location>
</feature>
<dbReference type="PANTHER" id="PTHR33908">
    <property type="entry name" value="MANNOSYLTRANSFERASE YKCB-RELATED"/>
    <property type="match status" value="1"/>
</dbReference>
<feature type="transmembrane region" description="Helical" evidence="8">
    <location>
        <begin position="215"/>
        <end position="234"/>
    </location>
</feature>
<accession>A0A0G0K5T0</accession>
<protein>
    <recommendedName>
        <fullName evidence="9">Glycosyltransferase RgtA/B/C/D-like domain-containing protein</fullName>
    </recommendedName>
</protein>
<dbReference type="Pfam" id="PF13231">
    <property type="entry name" value="PMT_2"/>
    <property type="match status" value="1"/>
</dbReference>
<comment type="caution">
    <text evidence="10">The sequence shown here is derived from an EMBL/GenBank/DDBJ whole genome shotgun (WGS) entry which is preliminary data.</text>
</comment>
<feature type="transmembrane region" description="Helical" evidence="8">
    <location>
        <begin position="142"/>
        <end position="160"/>
    </location>
</feature>
<keyword evidence="3" id="KW-0328">Glycosyltransferase</keyword>
<feature type="domain" description="Glycosyltransferase RgtA/B/C/D-like" evidence="9">
    <location>
        <begin position="75"/>
        <end position="225"/>
    </location>
</feature>
<evidence type="ECO:0000256" key="7">
    <source>
        <dbReference type="ARBA" id="ARBA00023136"/>
    </source>
</evidence>
<name>A0A0G0K5T0_9BACT</name>
<dbReference type="InterPro" id="IPR050297">
    <property type="entry name" value="LipidA_mod_glycosyltrf_83"/>
</dbReference>
<evidence type="ECO:0000256" key="8">
    <source>
        <dbReference type="SAM" id="Phobius"/>
    </source>
</evidence>
<dbReference type="GO" id="GO:0005886">
    <property type="term" value="C:plasma membrane"/>
    <property type="evidence" value="ECO:0007669"/>
    <property type="project" value="UniProtKB-SubCell"/>
</dbReference>
<sequence length="569" mass="66177">MKLKNILVDALFISVLFLAAYFRFFNLNQLPPSLFSDEVDAGYQALTFNRCQSDYFGHSLPIHFQSYSDWRTSLYIYSIAFSQRLTYNPDLAVRLPAAVFGLLSCVVFYFIIKTATKNRFYALLGFLTISLSPWLIHYSRAGFEVTGMIFCLLLSIFYWLKFNIYKQLKYLYTSLAFLAFTPYFYSTAKFLIPFILFGFIYFWRSTLPRMRLKSFIAAVIFLTVLMLPLAKDTLGGQSGFRFSYISIFSQPNLDKETNRLRYIDSLKDHQGEIGVTTSFESKLAHSRPQLVVQKFITNYLLSFSTDFLFVTGDANLRQGFTTHGYFFATEFFLIIIGLVVVFLTKRPLDYFFIFLLIIGPIPFALTRDSLSPHATRLIVLLPSFLYLIVNGQIFLIEKLKSIRFLLVLAIIVTILIQFTQFWHTYTYHYPQISARYWHTGMKEAVLEAVNTKRSHLYFSDKYEPFLPFYLYYTNYIPKNLSCSPAQTIIKDKQDFISGVVTDNQAHFGIIEWSKLIKNKQMLTQSIFIIPQSELLTVQDALGSQLNLNKVYTTPLKFQEQESFIIFTLQ</sequence>
<dbReference type="GO" id="GO:0016763">
    <property type="term" value="F:pentosyltransferase activity"/>
    <property type="evidence" value="ECO:0007669"/>
    <property type="project" value="TreeGrafter"/>
</dbReference>
<dbReference type="InterPro" id="IPR038731">
    <property type="entry name" value="RgtA/B/C-like"/>
</dbReference>
<evidence type="ECO:0000313" key="11">
    <source>
        <dbReference type="Proteomes" id="UP000034406"/>
    </source>
</evidence>
<dbReference type="EMBL" id="LBUT01000005">
    <property type="protein sequence ID" value="KKQ70810.1"/>
    <property type="molecule type" value="Genomic_DNA"/>
</dbReference>
<feature type="transmembrane region" description="Helical" evidence="8">
    <location>
        <begin position="325"/>
        <end position="344"/>
    </location>
</feature>
<keyword evidence="5 8" id="KW-0812">Transmembrane</keyword>